<evidence type="ECO:0000256" key="1">
    <source>
        <dbReference type="SAM" id="MobiDB-lite"/>
    </source>
</evidence>
<organism evidence="3 4">
    <name type="scientific">Nephila pilipes</name>
    <name type="common">Giant wood spider</name>
    <name type="synonym">Nephila maculata</name>
    <dbReference type="NCBI Taxonomy" id="299642"/>
    <lineage>
        <taxon>Eukaryota</taxon>
        <taxon>Metazoa</taxon>
        <taxon>Ecdysozoa</taxon>
        <taxon>Arthropoda</taxon>
        <taxon>Chelicerata</taxon>
        <taxon>Arachnida</taxon>
        <taxon>Araneae</taxon>
        <taxon>Araneomorphae</taxon>
        <taxon>Entelegynae</taxon>
        <taxon>Araneoidea</taxon>
        <taxon>Nephilidae</taxon>
        <taxon>Nephila</taxon>
    </lineage>
</organism>
<dbReference type="AlphaFoldDB" id="A0A8X6PCT6"/>
<feature type="region of interest" description="Disordered" evidence="1">
    <location>
        <begin position="1"/>
        <end position="22"/>
    </location>
</feature>
<dbReference type="OrthoDB" id="6145874at2759"/>
<dbReference type="InterPro" id="IPR020837">
    <property type="entry name" value="Fibrinogen_CS"/>
</dbReference>
<evidence type="ECO:0000313" key="3">
    <source>
        <dbReference type="EMBL" id="GFT61127.1"/>
    </source>
</evidence>
<dbReference type="Pfam" id="PF00147">
    <property type="entry name" value="Fibrinogen_C"/>
    <property type="match status" value="1"/>
</dbReference>
<name>A0A8X6PCT6_NEPPI</name>
<evidence type="ECO:0000313" key="4">
    <source>
        <dbReference type="Proteomes" id="UP000887013"/>
    </source>
</evidence>
<comment type="caution">
    <text evidence="3">The sequence shown here is derived from an EMBL/GenBank/DDBJ whole genome shotgun (WGS) entry which is preliminary data.</text>
</comment>
<dbReference type="InterPro" id="IPR036056">
    <property type="entry name" value="Fibrinogen-like_C"/>
</dbReference>
<dbReference type="InterPro" id="IPR002181">
    <property type="entry name" value="Fibrinogen_a/b/g_C_dom"/>
</dbReference>
<reference evidence="3" key="1">
    <citation type="submission" date="2020-08" db="EMBL/GenBank/DDBJ databases">
        <title>Multicomponent nature underlies the extraordinary mechanical properties of spider dragline silk.</title>
        <authorList>
            <person name="Kono N."/>
            <person name="Nakamura H."/>
            <person name="Mori M."/>
            <person name="Yoshida Y."/>
            <person name="Ohtoshi R."/>
            <person name="Malay A.D."/>
            <person name="Moran D.A.P."/>
            <person name="Tomita M."/>
            <person name="Numata K."/>
            <person name="Arakawa K."/>
        </authorList>
    </citation>
    <scope>NUCLEOTIDE SEQUENCE</scope>
</reference>
<dbReference type="SUPFAM" id="SSF56496">
    <property type="entry name" value="Fibrinogen C-terminal domain-like"/>
    <property type="match status" value="1"/>
</dbReference>
<dbReference type="Gene3D" id="4.10.530.10">
    <property type="entry name" value="Gamma-fibrinogen Carboxyl Terminal Fragment, domain 2"/>
    <property type="match status" value="1"/>
</dbReference>
<accession>A0A8X6PCT6</accession>
<dbReference type="Proteomes" id="UP000887013">
    <property type="component" value="Unassembled WGS sequence"/>
</dbReference>
<dbReference type="PROSITE" id="PS00514">
    <property type="entry name" value="FIBRINOGEN_C_1"/>
    <property type="match status" value="1"/>
</dbReference>
<protein>
    <recommendedName>
        <fullName evidence="2">Fibrinogen C-terminal domain-containing protein</fullName>
    </recommendedName>
</protein>
<evidence type="ECO:0000259" key="2">
    <source>
        <dbReference type="PROSITE" id="PS51406"/>
    </source>
</evidence>
<dbReference type="PROSITE" id="PS51406">
    <property type="entry name" value="FIBRINOGEN_C_2"/>
    <property type="match status" value="1"/>
</dbReference>
<gene>
    <name evidence="3" type="ORF">NPIL_438631</name>
</gene>
<feature type="domain" description="Fibrinogen C-terminal" evidence="2">
    <location>
        <begin position="1"/>
        <end position="66"/>
    </location>
</feature>
<keyword evidence="4" id="KW-1185">Reference proteome</keyword>
<proteinExistence type="predicted"/>
<dbReference type="EMBL" id="BMAW01114289">
    <property type="protein sequence ID" value="GFT61127.1"/>
    <property type="molecule type" value="Genomic_DNA"/>
</dbReference>
<sequence length="142" mass="16032">MTGMRMTVQQTPAHISPYGDSMIGTHNNKKFTTKDKDNDIHKEGNCAVMCKGAWWYDSCHSSNLNGNQALTEDDIIIIDDQDSCDSEKEPSKDECCVGEASSEKAFHYPEMSMKVLKQQENDVAQQLSLKRLRDEATKKKIL</sequence>
<dbReference type="InterPro" id="IPR050373">
    <property type="entry name" value="Fibrinogen_C-term_domain"/>
</dbReference>
<dbReference type="PANTHER" id="PTHR19143:SF327">
    <property type="entry name" value="FI21813P1-RELATED"/>
    <property type="match status" value="1"/>
</dbReference>
<dbReference type="PANTHER" id="PTHR19143">
    <property type="entry name" value="FIBRINOGEN/TENASCIN/ANGIOPOEITIN"/>
    <property type="match status" value="1"/>
</dbReference>
<dbReference type="GO" id="GO:0005615">
    <property type="term" value="C:extracellular space"/>
    <property type="evidence" value="ECO:0007669"/>
    <property type="project" value="TreeGrafter"/>
</dbReference>